<dbReference type="Gene3D" id="1.10.287.130">
    <property type="match status" value="1"/>
</dbReference>
<dbReference type="InterPro" id="IPR004358">
    <property type="entry name" value="Sig_transdc_His_kin-like_C"/>
</dbReference>
<evidence type="ECO:0000313" key="5">
    <source>
        <dbReference type="Proteomes" id="UP000670527"/>
    </source>
</evidence>
<dbReference type="PRINTS" id="PR00344">
    <property type="entry name" value="BCTRLSENSOR"/>
</dbReference>
<gene>
    <name evidence="4" type="ORF">J4D97_22550</name>
</gene>
<dbReference type="SUPFAM" id="SSF55781">
    <property type="entry name" value="GAF domain-like"/>
    <property type="match status" value="1"/>
</dbReference>
<keyword evidence="5" id="KW-1185">Reference proteome</keyword>
<name>A0ABS3TIF9_9BACT</name>
<dbReference type="InterPro" id="IPR003018">
    <property type="entry name" value="GAF"/>
</dbReference>
<dbReference type="Gene3D" id="3.30.450.40">
    <property type="match status" value="1"/>
</dbReference>
<comment type="caution">
    <text evidence="4">The sequence shown here is derived from an EMBL/GenBank/DDBJ whole genome shotgun (WGS) entry which is preliminary data.</text>
</comment>
<dbReference type="SMART" id="SM00065">
    <property type="entry name" value="GAF"/>
    <property type="match status" value="1"/>
</dbReference>
<organism evidence="4 5">
    <name type="scientific">Hymenobacter defluvii</name>
    <dbReference type="NCBI Taxonomy" id="2054411"/>
    <lineage>
        <taxon>Bacteria</taxon>
        <taxon>Pseudomonadati</taxon>
        <taxon>Bacteroidota</taxon>
        <taxon>Cytophagia</taxon>
        <taxon>Cytophagales</taxon>
        <taxon>Hymenobacteraceae</taxon>
        <taxon>Hymenobacter</taxon>
    </lineage>
</organism>
<evidence type="ECO:0000259" key="3">
    <source>
        <dbReference type="PROSITE" id="PS50109"/>
    </source>
</evidence>
<dbReference type="RefSeq" id="WP_208309559.1">
    <property type="nucleotide sequence ID" value="NZ_JAGETX010000044.1"/>
</dbReference>
<reference evidence="4 5" key="1">
    <citation type="submission" date="2021-03" db="EMBL/GenBank/DDBJ databases">
        <authorList>
            <person name="Kim M.K."/>
        </authorList>
    </citation>
    <scope>NUCLEOTIDE SEQUENCE [LARGE SCALE GENOMIC DNA]</scope>
    <source>
        <strain evidence="4 5">BT507</strain>
    </source>
</reference>
<dbReference type="SMART" id="SM00387">
    <property type="entry name" value="HATPase_c"/>
    <property type="match status" value="1"/>
</dbReference>
<dbReference type="SUPFAM" id="SSF55874">
    <property type="entry name" value="ATPase domain of HSP90 chaperone/DNA topoisomerase II/histidine kinase"/>
    <property type="match status" value="1"/>
</dbReference>
<dbReference type="InterPro" id="IPR036890">
    <property type="entry name" value="HATPase_C_sf"/>
</dbReference>
<evidence type="ECO:0000256" key="2">
    <source>
        <dbReference type="ARBA" id="ARBA00012438"/>
    </source>
</evidence>
<dbReference type="Pfam" id="PF01590">
    <property type="entry name" value="GAF"/>
    <property type="match status" value="1"/>
</dbReference>
<dbReference type="InterPro" id="IPR003594">
    <property type="entry name" value="HATPase_dom"/>
</dbReference>
<dbReference type="EC" id="2.7.13.3" evidence="2"/>
<accession>A0ABS3TIF9</accession>
<proteinExistence type="predicted"/>
<dbReference type="PANTHER" id="PTHR43102">
    <property type="entry name" value="SLR1143 PROTEIN"/>
    <property type="match status" value="1"/>
</dbReference>
<evidence type="ECO:0000313" key="4">
    <source>
        <dbReference type="EMBL" id="MBO3273444.1"/>
    </source>
</evidence>
<comment type="catalytic activity">
    <reaction evidence="1">
        <text>ATP + protein L-histidine = ADP + protein N-phospho-L-histidine.</text>
        <dbReference type="EC" id="2.7.13.3"/>
    </reaction>
</comment>
<dbReference type="PROSITE" id="PS50109">
    <property type="entry name" value="HIS_KIN"/>
    <property type="match status" value="1"/>
</dbReference>
<dbReference type="Pfam" id="PF02518">
    <property type="entry name" value="HATPase_c"/>
    <property type="match status" value="1"/>
</dbReference>
<protein>
    <recommendedName>
        <fullName evidence="2">histidine kinase</fullName>
        <ecNumber evidence="2">2.7.13.3</ecNumber>
    </recommendedName>
</protein>
<dbReference type="SUPFAM" id="SSF47384">
    <property type="entry name" value="Homodimeric domain of signal transducing histidine kinase"/>
    <property type="match status" value="1"/>
</dbReference>
<feature type="domain" description="Histidine kinase" evidence="3">
    <location>
        <begin position="207"/>
        <end position="425"/>
    </location>
</feature>
<dbReference type="InterPro" id="IPR029016">
    <property type="entry name" value="GAF-like_dom_sf"/>
</dbReference>
<dbReference type="Gene3D" id="3.30.565.10">
    <property type="entry name" value="Histidine kinase-like ATPase, C-terminal domain"/>
    <property type="match status" value="1"/>
</dbReference>
<sequence length="435" mass="48904">MELDLMQLYEQERLLEVRALDILDSAPEAAFDKITQLTAQLCAAPIALISFIDEKRQWIKAKTGLEQVELVRQGSFCSSTIMEEGIFMLEDASAHELFRHNELVNGPMKIKFYAGYPLKSVEGYSVGTLSVLDTHKRTLSQDQQLTLQLLAAQVVQELKFRQTHKQLTTVQHQLQLMESRLLAADDTLAASESDSTTRQDRVDFIAALAHEIQQPLEYVVEHIEIVLQENQLEPGAKNILRSIQSFLQKTQATARNVFELNAMEAGKLKLNKSRFLLKDTLKQLHRSLLARATEKDLRFELDINLSVPDEVRGDGARLQQILFNALDNAFMFTDQGSVRLAVDVVYQSDIDWVLEFMITDTGAGMSLEQQGVDCENFQLGNATGSQYGLGLATTRKLIEMQGGQLSITSTRNKGSVLAFHLRYEEPLGRPSVAEE</sequence>
<dbReference type="InterPro" id="IPR036097">
    <property type="entry name" value="HisK_dim/P_sf"/>
</dbReference>
<dbReference type="Proteomes" id="UP000670527">
    <property type="component" value="Unassembled WGS sequence"/>
</dbReference>
<dbReference type="PANTHER" id="PTHR43102:SF2">
    <property type="entry name" value="GAF DOMAIN-CONTAINING PROTEIN"/>
    <property type="match status" value="1"/>
</dbReference>
<evidence type="ECO:0000256" key="1">
    <source>
        <dbReference type="ARBA" id="ARBA00000085"/>
    </source>
</evidence>
<dbReference type="InterPro" id="IPR005467">
    <property type="entry name" value="His_kinase_dom"/>
</dbReference>
<dbReference type="EMBL" id="JAGETX010000044">
    <property type="protein sequence ID" value="MBO3273444.1"/>
    <property type="molecule type" value="Genomic_DNA"/>
</dbReference>